<evidence type="ECO:0000313" key="7">
    <source>
        <dbReference type="Proteomes" id="UP000186559"/>
    </source>
</evidence>
<feature type="domain" description="Cyclic nucleotide-binding" evidence="4">
    <location>
        <begin position="27"/>
        <end position="130"/>
    </location>
</feature>
<protein>
    <submittedName>
        <fullName evidence="6">CRP/FNR family transcriptional regulator, anaerobic regulatory protein</fullName>
    </submittedName>
</protein>
<evidence type="ECO:0000313" key="6">
    <source>
        <dbReference type="EMBL" id="APX24345.1"/>
    </source>
</evidence>
<dbReference type="SMART" id="SM00100">
    <property type="entry name" value="cNMP"/>
    <property type="match status" value="1"/>
</dbReference>
<dbReference type="PROSITE" id="PS50042">
    <property type="entry name" value="CNMP_BINDING_3"/>
    <property type="match status" value="1"/>
</dbReference>
<evidence type="ECO:0000256" key="2">
    <source>
        <dbReference type="ARBA" id="ARBA00023125"/>
    </source>
</evidence>
<dbReference type="Pfam" id="PF00027">
    <property type="entry name" value="cNMP_binding"/>
    <property type="match status" value="1"/>
</dbReference>
<dbReference type="EMBL" id="CP014796">
    <property type="protein sequence ID" value="APX24345.1"/>
    <property type="molecule type" value="Genomic_DNA"/>
</dbReference>
<dbReference type="InterPro" id="IPR036388">
    <property type="entry name" value="WH-like_DNA-bd_sf"/>
</dbReference>
<dbReference type="PROSITE" id="PS51063">
    <property type="entry name" value="HTH_CRP_2"/>
    <property type="match status" value="1"/>
</dbReference>
<evidence type="ECO:0000256" key="1">
    <source>
        <dbReference type="ARBA" id="ARBA00023015"/>
    </source>
</evidence>
<dbReference type="CDD" id="cd00038">
    <property type="entry name" value="CAP_ED"/>
    <property type="match status" value="1"/>
</dbReference>
<dbReference type="InterPro" id="IPR000595">
    <property type="entry name" value="cNMP-bd_dom"/>
</dbReference>
<dbReference type="InterPro" id="IPR018490">
    <property type="entry name" value="cNMP-bd_dom_sf"/>
</dbReference>
<reference evidence="6 7" key="1">
    <citation type="submission" date="2016-03" db="EMBL/GenBank/DDBJ databases">
        <title>Deep-sea bacteria in the southern Pacific.</title>
        <authorList>
            <person name="Tang K."/>
        </authorList>
    </citation>
    <scope>NUCLEOTIDE SEQUENCE [LARGE SCALE GENOMIC DNA]</scope>
    <source>
        <strain evidence="6 7">JLT2016</strain>
    </source>
</reference>
<dbReference type="InterPro" id="IPR014710">
    <property type="entry name" value="RmlC-like_jellyroll"/>
</dbReference>
<dbReference type="SUPFAM" id="SSF46785">
    <property type="entry name" value="Winged helix' DNA-binding domain"/>
    <property type="match status" value="1"/>
</dbReference>
<dbReference type="GO" id="GO:0003677">
    <property type="term" value="F:DNA binding"/>
    <property type="evidence" value="ECO:0007669"/>
    <property type="project" value="UniProtKB-KW"/>
</dbReference>
<keyword evidence="1" id="KW-0805">Transcription regulation</keyword>
<dbReference type="Gene3D" id="2.60.120.10">
    <property type="entry name" value="Jelly Rolls"/>
    <property type="match status" value="1"/>
</dbReference>
<dbReference type="STRING" id="1229727.Ga0080559_TMP3549"/>
<dbReference type="Proteomes" id="UP000186559">
    <property type="component" value="Chromosome"/>
</dbReference>
<dbReference type="InterPro" id="IPR036390">
    <property type="entry name" value="WH_DNA-bd_sf"/>
</dbReference>
<dbReference type="SUPFAM" id="SSF51206">
    <property type="entry name" value="cAMP-binding domain-like"/>
    <property type="match status" value="1"/>
</dbReference>
<dbReference type="PANTHER" id="PTHR24567:SF74">
    <property type="entry name" value="HTH-TYPE TRANSCRIPTIONAL REGULATOR ARCR"/>
    <property type="match status" value="1"/>
</dbReference>
<sequence>MTWTGTAPALATLAPENRAALDRLAPFAAPRGTVLFRPGDSVEGFVIVLSGRIDVFLTGPTGRDILLYAVEPGQSCIQSTLGLLGGDDYSGEAVTRSDCRLVLIPRGVFLSLMGRDEGFRTFVFHAFAQRMQSMMHLLEKVAFQRIECRLAETLLQRAENGVLHATHAEIATMIGSAREVVSRRLDAFSRRGIVALERGNVRLLDEATLRGIADTGG</sequence>
<keyword evidence="2" id="KW-0238">DNA-binding</keyword>
<accession>A0A1U7D8F3</accession>
<keyword evidence="3" id="KW-0804">Transcription</keyword>
<organism evidence="6 7">
    <name type="scientific">Salipiger profundus</name>
    <dbReference type="NCBI Taxonomy" id="1229727"/>
    <lineage>
        <taxon>Bacteria</taxon>
        <taxon>Pseudomonadati</taxon>
        <taxon>Pseudomonadota</taxon>
        <taxon>Alphaproteobacteria</taxon>
        <taxon>Rhodobacterales</taxon>
        <taxon>Roseobacteraceae</taxon>
        <taxon>Salipiger</taxon>
    </lineage>
</organism>
<dbReference type="RefSeq" id="WP_076624224.1">
    <property type="nucleotide sequence ID" value="NZ_BMEW01000001.1"/>
</dbReference>
<proteinExistence type="predicted"/>
<dbReference type="AlphaFoldDB" id="A0A1U7D8F3"/>
<evidence type="ECO:0000259" key="4">
    <source>
        <dbReference type="PROSITE" id="PS50042"/>
    </source>
</evidence>
<dbReference type="PANTHER" id="PTHR24567">
    <property type="entry name" value="CRP FAMILY TRANSCRIPTIONAL REGULATORY PROTEIN"/>
    <property type="match status" value="1"/>
</dbReference>
<keyword evidence="7" id="KW-1185">Reference proteome</keyword>
<dbReference type="Pfam" id="PF13545">
    <property type="entry name" value="HTH_Crp_2"/>
    <property type="match status" value="1"/>
</dbReference>
<evidence type="ECO:0000256" key="3">
    <source>
        <dbReference type="ARBA" id="ARBA00023163"/>
    </source>
</evidence>
<evidence type="ECO:0000259" key="5">
    <source>
        <dbReference type="PROSITE" id="PS51063"/>
    </source>
</evidence>
<dbReference type="Gene3D" id="1.10.10.10">
    <property type="entry name" value="Winged helix-like DNA-binding domain superfamily/Winged helix DNA-binding domain"/>
    <property type="match status" value="1"/>
</dbReference>
<dbReference type="KEGG" id="tpro:Ga0080559_TMP3549"/>
<dbReference type="InterPro" id="IPR012318">
    <property type="entry name" value="HTH_CRP"/>
</dbReference>
<dbReference type="InterPro" id="IPR050397">
    <property type="entry name" value="Env_Response_Regulators"/>
</dbReference>
<dbReference type="GO" id="GO:0003700">
    <property type="term" value="F:DNA-binding transcription factor activity"/>
    <property type="evidence" value="ECO:0007669"/>
    <property type="project" value="TreeGrafter"/>
</dbReference>
<dbReference type="GO" id="GO:0005829">
    <property type="term" value="C:cytosol"/>
    <property type="evidence" value="ECO:0007669"/>
    <property type="project" value="TreeGrafter"/>
</dbReference>
<name>A0A1U7D8F3_9RHOB</name>
<dbReference type="SMART" id="SM00419">
    <property type="entry name" value="HTH_CRP"/>
    <property type="match status" value="1"/>
</dbReference>
<feature type="domain" description="HTH crp-type" evidence="5">
    <location>
        <begin position="144"/>
        <end position="207"/>
    </location>
</feature>
<dbReference type="OrthoDB" id="9776746at2"/>
<gene>
    <name evidence="6" type="ORF">Ga0080559_TMP3549</name>
</gene>